<dbReference type="AlphaFoldDB" id="A0A134CID3"/>
<reference evidence="15" key="1">
    <citation type="submission" date="2016-01" db="EMBL/GenBank/DDBJ databases">
        <authorList>
            <person name="Mitreva M."/>
            <person name="Pepin K.H."/>
            <person name="Mihindukulasuriya K.A."/>
            <person name="Fulton R."/>
            <person name="Fronick C."/>
            <person name="O'Laughlin M."/>
            <person name="Miner T."/>
            <person name="Herter B."/>
            <person name="Rosa B.A."/>
            <person name="Cordes M."/>
            <person name="Tomlinson C."/>
            <person name="Wollam A."/>
            <person name="Palsikar V.B."/>
            <person name="Mardis E.R."/>
            <person name="Wilson R.K."/>
        </authorList>
    </citation>
    <scope>NUCLEOTIDE SEQUENCE [LARGE SCALE GENOMIC DNA]</scope>
    <source>
        <strain evidence="15">KA00182</strain>
    </source>
</reference>
<dbReference type="Proteomes" id="UP000070160">
    <property type="component" value="Unassembled WGS sequence"/>
</dbReference>
<gene>
    <name evidence="14" type="ORF">HMPREF3182_00608</name>
</gene>
<comment type="subcellular location">
    <subcellularLocation>
        <location evidence="2">Cell outer membrane</location>
    </subcellularLocation>
    <subcellularLocation>
        <location evidence="1">Cell surface</location>
    </subcellularLocation>
</comment>
<dbReference type="PATRIC" id="fig|1588748.3.peg.577"/>
<dbReference type="Gene3D" id="3.30.1300.30">
    <property type="entry name" value="GSPII I/J protein-like"/>
    <property type="match status" value="1"/>
</dbReference>
<evidence type="ECO:0000256" key="1">
    <source>
        <dbReference type="ARBA" id="ARBA00004241"/>
    </source>
</evidence>
<dbReference type="STRING" id="1588748.HMPREF3182_00608"/>
<evidence type="ECO:0000256" key="10">
    <source>
        <dbReference type="ARBA" id="ARBA00023237"/>
    </source>
</evidence>
<evidence type="ECO:0000259" key="13">
    <source>
        <dbReference type="Pfam" id="PF05662"/>
    </source>
</evidence>
<comment type="caution">
    <text evidence="14">The sequence shown here is derived from an EMBL/GenBank/DDBJ whole genome shotgun (WGS) entry which is preliminary data.</text>
</comment>
<sequence length="373" mass="40117">KDEGTGTSNVTLGGDTAPTIEFAGDGNLTSKVEQGKITYSLNNKITIGDKKVTVDGTTGTITGLTNTKWDSKNITSGRAATEDQLNDVQASVQKEIKDIKELSDKTVTYKDKEKNEIALAGKAGTKITNLKDGDISKDSKDAVNGGQLFAAKNDLRLKEGTVSYDEKTGNGVMTLTQGDGETANKVEVKGLQNTYTASGRYDEKGKKIEFKRNDGKLYNVDMSPLVNGIQQGMNVLQDKVVRAGASSAALASLHPLEYDPDDKWDVAAGVGNYMGANAVAIGAFYRPNENTMFSMGGSFGSGHNMVNAGVSLKVGRGIALISTKAVMAREIIQLKENSDVKDEEIRYLKEKEAKHEEQIQQLMAMVTALQQKK</sequence>
<keyword evidence="6" id="KW-0812">Transmembrane</keyword>
<protein>
    <submittedName>
        <fullName evidence="14">Hemagglutinin</fullName>
    </submittedName>
</protein>
<name>A0A134CID3_9FIRM</name>
<dbReference type="InterPro" id="IPR005594">
    <property type="entry name" value="YadA_C"/>
</dbReference>
<keyword evidence="9" id="KW-0472">Membrane</keyword>
<dbReference type="GO" id="GO:0015031">
    <property type="term" value="P:protein transport"/>
    <property type="evidence" value="ECO:0007669"/>
    <property type="project" value="UniProtKB-KW"/>
</dbReference>
<evidence type="ECO:0000256" key="6">
    <source>
        <dbReference type="ARBA" id="ARBA00022692"/>
    </source>
</evidence>
<dbReference type="RefSeq" id="WP_206445537.1">
    <property type="nucleotide sequence ID" value="NZ_KQ960940.1"/>
</dbReference>
<evidence type="ECO:0000256" key="2">
    <source>
        <dbReference type="ARBA" id="ARBA00004442"/>
    </source>
</evidence>
<keyword evidence="10" id="KW-0998">Cell outer membrane</keyword>
<feature type="coiled-coil region" evidence="11">
    <location>
        <begin position="345"/>
        <end position="372"/>
    </location>
</feature>
<dbReference type="Pfam" id="PF03895">
    <property type="entry name" value="YadA_anchor"/>
    <property type="match status" value="1"/>
</dbReference>
<keyword evidence="15" id="KW-1185">Reference proteome</keyword>
<evidence type="ECO:0000256" key="9">
    <source>
        <dbReference type="ARBA" id="ARBA00023136"/>
    </source>
</evidence>
<evidence type="ECO:0000256" key="5">
    <source>
        <dbReference type="ARBA" id="ARBA00022452"/>
    </source>
</evidence>
<dbReference type="InterPro" id="IPR045584">
    <property type="entry name" value="Pilin-like"/>
</dbReference>
<dbReference type="SUPFAM" id="SSF54523">
    <property type="entry name" value="Pili subunits"/>
    <property type="match status" value="1"/>
</dbReference>
<dbReference type="Gene3D" id="2.150.10.10">
    <property type="entry name" value="Serralysin-like metalloprotease, C-terminal"/>
    <property type="match status" value="1"/>
</dbReference>
<keyword evidence="8" id="KW-0653">Protein transport</keyword>
<dbReference type="EMBL" id="LSDT01000025">
    <property type="protein sequence ID" value="KXB91874.1"/>
    <property type="molecule type" value="Genomic_DNA"/>
</dbReference>
<dbReference type="InterPro" id="IPR011049">
    <property type="entry name" value="Serralysin-like_metalloprot_C"/>
</dbReference>
<keyword evidence="5" id="KW-1134">Transmembrane beta strand</keyword>
<dbReference type="GO" id="GO:0009279">
    <property type="term" value="C:cell outer membrane"/>
    <property type="evidence" value="ECO:0007669"/>
    <property type="project" value="UniProtKB-SubCell"/>
</dbReference>
<evidence type="ECO:0000256" key="3">
    <source>
        <dbReference type="ARBA" id="ARBA00005848"/>
    </source>
</evidence>
<keyword evidence="7" id="KW-0732">Signal</keyword>
<organism evidence="14 15">
    <name type="scientific">Megasphaera hutchinsoni</name>
    <dbReference type="NCBI Taxonomy" id="1588748"/>
    <lineage>
        <taxon>Bacteria</taxon>
        <taxon>Bacillati</taxon>
        <taxon>Bacillota</taxon>
        <taxon>Negativicutes</taxon>
        <taxon>Veillonellales</taxon>
        <taxon>Veillonellaceae</taxon>
        <taxon>Megasphaera</taxon>
    </lineage>
</organism>
<evidence type="ECO:0000313" key="14">
    <source>
        <dbReference type="EMBL" id="KXB91874.1"/>
    </source>
</evidence>
<evidence type="ECO:0000256" key="11">
    <source>
        <dbReference type="SAM" id="Coils"/>
    </source>
</evidence>
<feature type="domain" description="Trimeric autotransporter adhesin YadA-like stalk" evidence="13">
    <location>
        <begin position="126"/>
        <end position="156"/>
    </location>
</feature>
<evidence type="ECO:0000256" key="4">
    <source>
        <dbReference type="ARBA" id="ARBA00022448"/>
    </source>
</evidence>
<evidence type="ECO:0000259" key="12">
    <source>
        <dbReference type="Pfam" id="PF03895"/>
    </source>
</evidence>
<evidence type="ECO:0000256" key="7">
    <source>
        <dbReference type="ARBA" id="ARBA00022729"/>
    </source>
</evidence>
<keyword evidence="4" id="KW-0813">Transport</keyword>
<keyword evidence="11" id="KW-0175">Coiled coil</keyword>
<feature type="non-terminal residue" evidence="14">
    <location>
        <position position="1"/>
    </location>
</feature>
<comment type="similarity">
    <text evidence="3">Belongs to the autotransporter-2 (AT-2) (TC 1.B.40) family.</text>
</comment>
<dbReference type="InterPro" id="IPR008635">
    <property type="entry name" value="Coiled_stalk_dom"/>
</dbReference>
<dbReference type="GO" id="GO:0009986">
    <property type="term" value="C:cell surface"/>
    <property type="evidence" value="ECO:0007669"/>
    <property type="project" value="UniProtKB-SubCell"/>
</dbReference>
<accession>A0A134CID3</accession>
<evidence type="ECO:0000313" key="15">
    <source>
        <dbReference type="Proteomes" id="UP000070160"/>
    </source>
</evidence>
<proteinExistence type="inferred from homology"/>
<evidence type="ECO:0000256" key="8">
    <source>
        <dbReference type="ARBA" id="ARBA00022927"/>
    </source>
</evidence>
<feature type="domain" description="Trimeric autotransporter adhesin YadA-like C-terminal membrane anchor" evidence="12">
    <location>
        <begin position="257"/>
        <end position="312"/>
    </location>
</feature>
<dbReference type="Pfam" id="PF05662">
    <property type="entry name" value="YadA_stalk"/>
    <property type="match status" value="1"/>
</dbReference>